<dbReference type="GO" id="GO:0047499">
    <property type="term" value="F:calcium-independent phospholipase A2 activity"/>
    <property type="evidence" value="ECO:0007669"/>
    <property type="project" value="InterPro"/>
</dbReference>
<keyword evidence="2" id="KW-0040">ANK repeat</keyword>
<evidence type="ECO:0000256" key="2">
    <source>
        <dbReference type="PROSITE-ProRule" id="PRU00023"/>
    </source>
</evidence>
<dbReference type="AlphaFoldDB" id="A0AAV1KVV5"/>
<dbReference type="PROSITE" id="PS50297">
    <property type="entry name" value="ANK_REP_REGION"/>
    <property type="match status" value="1"/>
</dbReference>
<keyword evidence="4" id="KW-1185">Reference proteome</keyword>
<protein>
    <submittedName>
        <fullName evidence="3">Uncharacterized protein</fullName>
    </submittedName>
</protein>
<dbReference type="GO" id="GO:0052816">
    <property type="term" value="F:long-chain fatty acyl-CoA hydrolase activity"/>
    <property type="evidence" value="ECO:0007669"/>
    <property type="project" value="TreeGrafter"/>
</dbReference>
<dbReference type="Proteomes" id="UP001314205">
    <property type="component" value="Unassembled WGS sequence"/>
</dbReference>
<dbReference type="PANTHER" id="PTHR24139">
    <property type="entry name" value="CALCIUM-INDEPENDENT PHOSPHOLIPASE A2"/>
    <property type="match status" value="1"/>
</dbReference>
<accession>A0AAV1KVV5</accession>
<evidence type="ECO:0000313" key="3">
    <source>
        <dbReference type="EMBL" id="CAK1585982.1"/>
    </source>
</evidence>
<dbReference type="PANTHER" id="PTHR24139:SF34">
    <property type="entry name" value="85_88 KDA CALCIUM-INDEPENDENT PHOSPHOLIPASE A2"/>
    <property type="match status" value="1"/>
</dbReference>
<sequence length="212" mass="24151">MFNSFFRGLLGIEELPTKVLEVRSDNYISRPICYREDSMLLYGPKIPPDSKNPKDKLYEIVLHKPFTESLHQMFSLFRSESQESAEDKFIVFKEKIPLFIKITKECSVQSLQKICDTLSENRSWTIAHLVAHFGLCELFNEPDVQRHFDDADPTTGATPLMVSVKTGNVRMVQTLLSLNCSLNAIDLEGNSVFHYAAASNKEIINVSIPYNI</sequence>
<comment type="caution">
    <text evidence="3">The sequence shown here is derived from an EMBL/GenBank/DDBJ whole genome shotgun (WGS) entry which is preliminary data.</text>
</comment>
<name>A0AAV1KVV5_9NEOP</name>
<dbReference type="EMBL" id="CAVLGL010000080">
    <property type="protein sequence ID" value="CAK1585982.1"/>
    <property type="molecule type" value="Genomic_DNA"/>
</dbReference>
<dbReference type="SUPFAM" id="SSF48403">
    <property type="entry name" value="Ankyrin repeat"/>
    <property type="match status" value="1"/>
</dbReference>
<evidence type="ECO:0000256" key="1">
    <source>
        <dbReference type="ARBA" id="ARBA00022801"/>
    </source>
</evidence>
<proteinExistence type="predicted"/>
<dbReference type="InterPro" id="IPR036770">
    <property type="entry name" value="Ankyrin_rpt-contain_sf"/>
</dbReference>
<organism evidence="3 4">
    <name type="scientific">Parnassius mnemosyne</name>
    <name type="common">clouded apollo</name>
    <dbReference type="NCBI Taxonomy" id="213953"/>
    <lineage>
        <taxon>Eukaryota</taxon>
        <taxon>Metazoa</taxon>
        <taxon>Ecdysozoa</taxon>
        <taxon>Arthropoda</taxon>
        <taxon>Hexapoda</taxon>
        <taxon>Insecta</taxon>
        <taxon>Pterygota</taxon>
        <taxon>Neoptera</taxon>
        <taxon>Endopterygota</taxon>
        <taxon>Lepidoptera</taxon>
        <taxon>Glossata</taxon>
        <taxon>Ditrysia</taxon>
        <taxon>Papilionoidea</taxon>
        <taxon>Papilionidae</taxon>
        <taxon>Parnassiinae</taxon>
        <taxon>Parnassini</taxon>
        <taxon>Parnassius</taxon>
        <taxon>Driopa</taxon>
    </lineage>
</organism>
<dbReference type="PROSITE" id="PS50088">
    <property type="entry name" value="ANK_REPEAT"/>
    <property type="match status" value="1"/>
</dbReference>
<gene>
    <name evidence="3" type="ORF">PARMNEM_LOCUS6997</name>
</gene>
<dbReference type="InterPro" id="IPR002110">
    <property type="entry name" value="Ankyrin_rpt"/>
</dbReference>
<keyword evidence="1" id="KW-0378">Hydrolase</keyword>
<dbReference type="GO" id="GO:2000304">
    <property type="term" value="P:positive regulation of ceramide biosynthetic process"/>
    <property type="evidence" value="ECO:0007669"/>
    <property type="project" value="TreeGrafter"/>
</dbReference>
<dbReference type="Pfam" id="PF12796">
    <property type="entry name" value="Ank_2"/>
    <property type="match status" value="1"/>
</dbReference>
<evidence type="ECO:0000313" key="4">
    <source>
        <dbReference type="Proteomes" id="UP001314205"/>
    </source>
</evidence>
<dbReference type="Gene3D" id="1.25.40.20">
    <property type="entry name" value="Ankyrin repeat-containing domain"/>
    <property type="match status" value="1"/>
</dbReference>
<feature type="repeat" description="ANK" evidence="2">
    <location>
        <begin position="155"/>
        <end position="187"/>
    </location>
</feature>
<dbReference type="GO" id="GO:0005739">
    <property type="term" value="C:mitochondrion"/>
    <property type="evidence" value="ECO:0007669"/>
    <property type="project" value="TreeGrafter"/>
</dbReference>
<reference evidence="3 4" key="1">
    <citation type="submission" date="2023-11" db="EMBL/GenBank/DDBJ databases">
        <authorList>
            <person name="Hedman E."/>
            <person name="Englund M."/>
            <person name="Stromberg M."/>
            <person name="Nyberg Akerstrom W."/>
            <person name="Nylinder S."/>
            <person name="Jareborg N."/>
            <person name="Kallberg Y."/>
            <person name="Kronander E."/>
        </authorList>
    </citation>
    <scope>NUCLEOTIDE SEQUENCE [LARGE SCALE GENOMIC DNA]</scope>
</reference>
<dbReference type="InterPro" id="IPR047148">
    <property type="entry name" value="PLPL9"/>
</dbReference>